<keyword evidence="3" id="KW-0378">Hydrolase</keyword>
<proteinExistence type="inferred from homology"/>
<evidence type="ECO:0000256" key="2">
    <source>
        <dbReference type="ARBA" id="ARBA00022670"/>
    </source>
</evidence>
<sequence>MSDPLTAARGWLGTPYRHQASLKGEGADCLGLVRGVWREIRGDEPEVPPAYQPDWAEVGGEETLLEAARRWLVEKPVGEMRPGDVLLFRMAEGAPVKHCAILTSVEGPEPRMIHAYWGRAVVESWMGPWWMRRLTAVFAWPEGED</sequence>
<dbReference type="Gene3D" id="3.90.1720.10">
    <property type="entry name" value="endopeptidase domain like (from Nostoc punctiforme)"/>
    <property type="match status" value="1"/>
</dbReference>
<dbReference type="SUPFAM" id="SSF54001">
    <property type="entry name" value="Cysteine proteinases"/>
    <property type="match status" value="1"/>
</dbReference>
<dbReference type="InterPro" id="IPR038765">
    <property type="entry name" value="Papain-like_cys_pep_sf"/>
</dbReference>
<keyword evidence="2" id="KW-0645">Protease</keyword>
<evidence type="ECO:0000256" key="3">
    <source>
        <dbReference type="ARBA" id="ARBA00022801"/>
    </source>
</evidence>
<comment type="caution">
    <text evidence="6">The sequence shown here is derived from an EMBL/GenBank/DDBJ whole genome shotgun (WGS) entry which is preliminary data.</text>
</comment>
<evidence type="ECO:0000256" key="1">
    <source>
        <dbReference type="ARBA" id="ARBA00007074"/>
    </source>
</evidence>
<dbReference type="GO" id="GO:0008234">
    <property type="term" value="F:cysteine-type peptidase activity"/>
    <property type="evidence" value="ECO:0007669"/>
    <property type="project" value="UniProtKB-KW"/>
</dbReference>
<evidence type="ECO:0000259" key="5">
    <source>
        <dbReference type="PROSITE" id="PS51935"/>
    </source>
</evidence>
<dbReference type="InterPro" id="IPR011929">
    <property type="entry name" value="Phage_pept_NlpC/P60"/>
</dbReference>
<dbReference type="AlphaFoldDB" id="A0A258HM48"/>
<dbReference type="Proteomes" id="UP000216147">
    <property type="component" value="Unassembled WGS sequence"/>
</dbReference>
<protein>
    <submittedName>
        <fullName evidence="6">Peptidase P60</fullName>
    </submittedName>
</protein>
<comment type="similarity">
    <text evidence="1">Belongs to the peptidase C40 family.</text>
</comment>
<evidence type="ECO:0000313" key="6">
    <source>
        <dbReference type="EMBL" id="OYX57398.1"/>
    </source>
</evidence>
<dbReference type="EMBL" id="NCEQ01000006">
    <property type="protein sequence ID" value="OYX57398.1"/>
    <property type="molecule type" value="Genomic_DNA"/>
</dbReference>
<reference evidence="6 7" key="1">
    <citation type="submission" date="2017-03" db="EMBL/GenBank/DDBJ databases">
        <title>Lifting the veil on microbial sulfur biogeochemistry in mining wastewaters.</title>
        <authorList>
            <person name="Kantor R.S."/>
            <person name="Colenbrander Nelson T."/>
            <person name="Marshall S."/>
            <person name="Bennett D."/>
            <person name="Apte S."/>
            <person name="Camacho D."/>
            <person name="Thomas B.C."/>
            <person name="Warren L.A."/>
            <person name="Banfield J.F."/>
        </authorList>
    </citation>
    <scope>NUCLEOTIDE SEQUENCE [LARGE SCALE GENOMIC DNA]</scope>
    <source>
        <strain evidence="6">32-68-21</strain>
    </source>
</reference>
<evidence type="ECO:0000256" key="4">
    <source>
        <dbReference type="ARBA" id="ARBA00022807"/>
    </source>
</evidence>
<name>A0A258HM48_9CAUL</name>
<gene>
    <name evidence="6" type="ORF">B7Y86_06760</name>
</gene>
<organism evidence="6 7">
    <name type="scientific">Brevundimonas subvibrioides</name>
    <dbReference type="NCBI Taxonomy" id="74313"/>
    <lineage>
        <taxon>Bacteria</taxon>
        <taxon>Pseudomonadati</taxon>
        <taxon>Pseudomonadota</taxon>
        <taxon>Alphaproteobacteria</taxon>
        <taxon>Caulobacterales</taxon>
        <taxon>Caulobacteraceae</taxon>
        <taxon>Brevundimonas</taxon>
    </lineage>
</organism>
<dbReference type="Pfam" id="PF00877">
    <property type="entry name" value="NLPC_P60"/>
    <property type="match status" value="1"/>
</dbReference>
<dbReference type="NCBIfam" id="TIGR02219">
    <property type="entry name" value="phage_NlpC_fam"/>
    <property type="match status" value="1"/>
</dbReference>
<feature type="domain" description="NlpC/P60" evidence="5">
    <location>
        <begin position="1"/>
        <end position="141"/>
    </location>
</feature>
<evidence type="ECO:0000313" key="7">
    <source>
        <dbReference type="Proteomes" id="UP000216147"/>
    </source>
</evidence>
<dbReference type="InterPro" id="IPR000064">
    <property type="entry name" value="NLP_P60_dom"/>
</dbReference>
<keyword evidence="4" id="KW-0788">Thiol protease</keyword>
<dbReference type="PROSITE" id="PS51935">
    <property type="entry name" value="NLPC_P60"/>
    <property type="match status" value="1"/>
</dbReference>
<accession>A0A258HM48</accession>
<dbReference type="GO" id="GO:0006508">
    <property type="term" value="P:proteolysis"/>
    <property type="evidence" value="ECO:0007669"/>
    <property type="project" value="UniProtKB-KW"/>
</dbReference>